<reference evidence="4" key="3">
    <citation type="submission" date="2015-04" db="UniProtKB">
        <authorList>
            <consortium name="EnsemblPlants"/>
        </authorList>
    </citation>
    <scope>IDENTIFICATION</scope>
    <source>
        <strain evidence="4">cv. Jemalong A17</strain>
    </source>
</reference>
<proteinExistence type="predicted"/>
<dbReference type="Proteomes" id="UP000002051">
    <property type="component" value="Chromosome 4"/>
</dbReference>
<dbReference type="AlphaFoldDB" id="A0A072UL96"/>
<evidence type="ECO:0000313" key="3">
    <source>
        <dbReference type="EMBL" id="KEH30176.1"/>
    </source>
</evidence>
<feature type="transmembrane region" description="Helical" evidence="2">
    <location>
        <begin position="6"/>
        <end position="24"/>
    </location>
</feature>
<evidence type="ECO:0000313" key="4">
    <source>
        <dbReference type="EnsemblPlants" id="KEH30176"/>
    </source>
</evidence>
<feature type="compositionally biased region" description="Polar residues" evidence="1">
    <location>
        <begin position="136"/>
        <end position="148"/>
    </location>
</feature>
<dbReference type="EMBL" id="CM001220">
    <property type="protein sequence ID" value="KEH30176.1"/>
    <property type="molecule type" value="Genomic_DNA"/>
</dbReference>
<dbReference type="HOGENOM" id="CLU_1761485_0_0_1"/>
<reference evidence="3 5" key="2">
    <citation type="journal article" date="2014" name="BMC Genomics">
        <title>An improved genome release (version Mt4.0) for the model legume Medicago truncatula.</title>
        <authorList>
            <person name="Tang H."/>
            <person name="Krishnakumar V."/>
            <person name="Bidwell S."/>
            <person name="Rosen B."/>
            <person name="Chan A."/>
            <person name="Zhou S."/>
            <person name="Gentzbittel L."/>
            <person name="Childs K.L."/>
            <person name="Yandell M."/>
            <person name="Gundlach H."/>
            <person name="Mayer K.F."/>
            <person name="Schwartz D.C."/>
            <person name="Town C.D."/>
        </authorList>
    </citation>
    <scope>GENOME REANNOTATION</scope>
    <source>
        <strain evidence="3">A17</strain>
        <strain evidence="4 5">cv. Jemalong A17</strain>
    </source>
</reference>
<gene>
    <name evidence="3" type="ordered locus">MTR_4g064437</name>
</gene>
<sequence length="148" mass="16977">MDLHISSLDHVIFVMGWIFIAQILKTPNNMMFRFQETYESVSLHSREPYQRLTYNGHSNECTQIDGTPMVTKRSPGETKKGNTQKHQNTCTTKITKQKACLHPCAQTKEIINQVNATKEIKTQEISRKTQKLHSKAPNQAPHTKTNQL</sequence>
<name>A0A072UL96_MEDTR</name>
<evidence type="ECO:0000256" key="2">
    <source>
        <dbReference type="SAM" id="Phobius"/>
    </source>
</evidence>
<evidence type="ECO:0000256" key="1">
    <source>
        <dbReference type="SAM" id="MobiDB-lite"/>
    </source>
</evidence>
<feature type="region of interest" description="Disordered" evidence="1">
    <location>
        <begin position="124"/>
        <end position="148"/>
    </location>
</feature>
<dbReference type="EnsemblPlants" id="KEH30176">
    <property type="protein sequence ID" value="KEH30176"/>
    <property type="gene ID" value="MTR_4g064437"/>
</dbReference>
<feature type="region of interest" description="Disordered" evidence="1">
    <location>
        <begin position="66"/>
        <end position="85"/>
    </location>
</feature>
<accession>A0A072UL96</accession>
<organism evidence="3 5">
    <name type="scientific">Medicago truncatula</name>
    <name type="common">Barrel medic</name>
    <name type="synonym">Medicago tribuloides</name>
    <dbReference type="NCBI Taxonomy" id="3880"/>
    <lineage>
        <taxon>Eukaryota</taxon>
        <taxon>Viridiplantae</taxon>
        <taxon>Streptophyta</taxon>
        <taxon>Embryophyta</taxon>
        <taxon>Tracheophyta</taxon>
        <taxon>Spermatophyta</taxon>
        <taxon>Magnoliopsida</taxon>
        <taxon>eudicotyledons</taxon>
        <taxon>Gunneridae</taxon>
        <taxon>Pentapetalae</taxon>
        <taxon>rosids</taxon>
        <taxon>fabids</taxon>
        <taxon>Fabales</taxon>
        <taxon>Fabaceae</taxon>
        <taxon>Papilionoideae</taxon>
        <taxon>50 kb inversion clade</taxon>
        <taxon>NPAAA clade</taxon>
        <taxon>Hologalegina</taxon>
        <taxon>IRL clade</taxon>
        <taxon>Trifolieae</taxon>
        <taxon>Medicago</taxon>
    </lineage>
</organism>
<protein>
    <submittedName>
        <fullName evidence="3">Transmembrane protein, putative</fullName>
    </submittedName>
</protein>
<keyword evidence="2 3" id="KW-0812">Transmembrane</keyword>
<keyword evidence="2" id="KW-0472">Membrane</keyword>
<evidence type="ECO:0000313" key="5">
    <source>
        <dbReference type="Proteomes" id="UP000002051"/>
    </source>
</evidence>
<keyword evidence="2" id="KW-1133">Transmembrane helix</keyword>
<keyword evidence="5" id="KW-1185">Reference proteome</keyword>
<reference evidence="3 5" key="1">
    <citation type="journal article" date="2011" name="Nature">
        <title>The Medicago genome provides insight into the evolution of rhizobial symbioses.</title>
        <authorList>
            <person name="Young N.D."/>
            <person name="Debelle F."/>
            <person name="Oldroyd G.E."/>
            <person name="Geurts R."/>
            <person name="Cannon S.B."/>
            <person name="Udvardi M.K."/>
            <person name="Benedito V.A."/>
            <person name="Mayer K.F."/>
            <person name="Gouzy J."/>
            <person name="Schoof H."/>
            <person name="Van de Peer Y."/>
            <person name="Proost S."/>
            <person name="Cook D.R."/>
            <person name="Meyers B.C."/>
            <person name="Spannagl M."/>
            <person name="Cheung F."/>
            <person name="De Mita S."/>
            <person name="Krishnakumar V."/>
            <person name="Gundlach H."/>
            <person name="Zhou S."/>
            <person name="Mudge J."/>
            <person name="Bharti A.K."/>
            <person name="Murray J.D."/>
            <person name="Naoumkina M.A."/>
            <person name="Rosen B."/>
            <person name="Silverstein K.A."/>
            <person name="Tang H."/>
            <person name="Rombauts S."/>
            <person name="Zhao P.X."/>
            <person name="Zhou P."/>
            <person name="Barbe V."/>
            <person name="Bardou P."/>
            <person name="Bechner M."/>
            <person name="Bellec A."/>
            <person name="Berger A."/>
            <person name="Berges H."/>
            <person name="Bidwell S."/>
            <person name="Bisseling T."/>
            <person name="Choisne N."/>
            <person name="Couloux A."/>
            <person name="Denny R."/>
            <person name="Deshpande S."/>
            <person name="Dai X."/>
            <person name="Doyle J.J."/>
            <person name="Dudez A.M."/>
            <person name="Farmer A.D."/>
            <person name="Fouteau S."/>
            <person name="Franken C."/>
            <person name="Gibelin C."/>
            <person name="Gish J."/>
            <person name="Goldstein S."/>
            <person name="Gonzalez A.J."/>
            <person name="Green P.J."/>
            <person name="Hallab A."/>
            <person name="Hartog M."/>
            <person name="Hua A."/>
            <person name="Humphray S.J."/>
            <person name="Jeong D.H."/>
            <person name="Jing Y."/>
            <person name="Jocker A."/>
            <person name="Kenton S.M."/>
            <person name="Kim D.J."/>
            <person name="Klee K."/>
            <person name="Lai H."/>
            <person name="Lang C."/>
            <person name="Lin S."/>
            <person name="Macmil S.L."/>
            <person name="Magdelenat G."/>
            <person name="Matthews L."/>
            <person name="McCorrison J."/>
            <person name="Monaghan E.L."/>
            <person name="Mun J.H."/>
            <person name="Najar F.Z."/>
            <person name="Nicholson C."/>
            <person name="Noirot C."/>
            <person name="O'Bleness M."/>
            <person name="Paule C.R."/>
            <person name="Poulain J."/>
            <person name="Prion F."/>
            <person name="Qin B."/>
            <person name="Qu C."/>
            <person name="Retzel E.F."/>
            <person name="Riddle C."/>
            <person name="Sallet E."/>
            <person name="Samain S."/>
            <person name="Samson N."/>
            <person name="Sanders I."/>
            <person name="Saurat O."/>
            <person name="Scarpelli C."/>
            <person name="Schiex T."/>
            <person name="Segurens B."/>
            <person name="Severin A.J."/>
            <person name="Sherrier D.J."/>
            <person name="Shi R."/>
            <person name="Sims S."/>
            <person name="Singer S.R."/>
            <person name="Sinharoy S."/>
            <person name="Sterck L."/>
            <person name="Viollet A."/>
            <person name="Wang B.B."/>
            <person name="Wang K."/>
            <person name="Wang M."/>
            <person name="Wang X."/>
            <person name="Warfsmann J."/>
            <person name="Weissenbach J."/>
            <person name="White D.D."/>
            <person name="White J.D."/>
            <person name="Wiley G.B."/>
            <person name="Wincker P."/>
            <person name="Xing Y."/>
            <person name="Yang L."/>
            <person name="Yao Z."/>
            <person name="Ying F."/>
            <person name="Zhai J."/>
            <person name="Zhou L."/>
            <person name="Zuber A."/>
            <person name="Denarie J."/>
            <person name="Dixon R.A."/>
            <person name="May G.D."/>
            <person name="Schwartz D.C."/>
            <person name="Rogers J."/>
            <person name="Quetier F."/>
            <person name="Town C.D."/>
            <person name="Roe B.A."/>
        </authorList>
    </citation>
    <scope>NUCLEOTIDE SEQUENCE [LARGE SCALE GENOMIC DNA]</scope>
    <source>
        <strain evidence="3">A17</strain>
        <strain evidence="4 5">cv. Jemalong A17</strain>
    </source>
</reference>